<evidence type="ECO:0000313" key="3">
    <source>
        <dbReference type="EMBL" id="TIC83783.1"/>
    </source>
</evidence>
<feature type="domain" description="UspA" evidence="2">
    <location>
        <begin position="5"/>
        <end position="143"/>
    </location>
</feature>
<keyword evidence="4" id="KW-1185">Reference proteome</keyword>
<comment type="caution">
    <text evidence="3">The sequence shown here is derived from an EMBL/GenBank/DDBJ whole genome shotgun (WGS) entry which is preliminary data.</text>
</comment>
<dbReference type="PANTHER" id="PTHR46268:SF6">
    <property type="entry name" value="UNIVERSAL STRESS PROTEIN UP12"/>
    <property type="match status" value="1"/>
</dbReference>
<evidence type="ECO:0000256" key="1">
    <source>
        <dbReference type="ARBA" id="ARBA00008791"/>
    </source>
</evidence>
<dbReference type="AlphaFoldDB" id="A0A4V4N8B2"/>
<evidence type="ECO:0000313" key="4">
    <source>
        <dbReference type="Proteomes" id="UP000308891"/>
    </source>
</evidence>
<dbReference type="InterPro" id="IPR006016">
    <property type="entry name" value="UspA"/>
</dbReference>
<accession>A0A4V4N8B2</accession>
<comment type="similarity">
    <text evidence="1">Belongs to the universal stress protein A family.</text>
</comment>
<sequence length="287" mass="30184">MPALERILVATDFSPLGNAAVRRAALLAARDGAKLLLVHALPRFATLQSAFGEHTQVDLQMRSAAEAIAGELLAEVDAMGVGQVSFEVGEGRTHRVVADAAESFLPDLVVIGAHGKGLLQQFFLGGSAARILSQSRCPVLVVREEARADYTQLIAAVDLGPRSAIVIDTARTVGGAAPLAAVHAYTAPFEAAMRYKHFPEQDILRYVSDEADAAKESMDALVAPYGGAVDGRVVYGDPNPALPEAVRELGAGLIAVGKHGGTRVEEAIMGSVPRFLAYYAPCDVLVC</sequence>
<dbReference type="PANTHER" id="PTHR46268">
    <property type="entry name" value="STRESS RESPONSE PROTEIN NHAX"/>
    <property type="match status" value="1"/>
</dbReference>
<dbReference type="InterPro" id="IPR014729">
    <property type="entry name" value="Rossmann-like_a/b/a_fold"/>
</dbReference>
<organism evidence="3 4">
    <name type="scientific">Crenobacter intestini</name>
    <dbReference type="NCBI Taxonomy" id="2563443"/>
    <lineage>
        <taxon>Bacteria</taxon>
        <taxon>Pseudomonadati</taxon>
        <taxon>Pseudomonadota</taxon>
        <taxon>Betaproteobacteria</taxon>
        <taxon>Neisseriales</taxon>
        <taxon>Neisseriaceae</taxon>
        <taxon>Crenobacter</taxon>
    </lineage>
</organism>
<feature type="domain" description="UspA" evidence="2">
    <location>
        <begin position="150"/>
        <end position="286"/>
    </location>
</feature>
<protein>
    <submittedName>
        <fullName evidence="3">Universal stress protein</fullName>
    </submittedName>
</protein>
<dbReference type="PRINTS" id="PR01438">
    <property type="entry name" value="UNVRSLSTRESS"/>
</dbReference>
<dbReference type="Pfam" id="PF00582">
    <property type="entry name" value="Usp"/>
    <property type="match status" value="2"/>
</dbReference>
<gene>
    <name evidence="3" type="ORF">E5K04_07115</name>
</gene>
<name>A0A4V4N8B2_9NEIS</name>
<dbReference type="CDD" id="cd00293">
    <property type="entry name" value="USP-like"/>
    <property type="match status" value="2"/>
</dbReference>
<reference evidence="3 4" key="1">
    <citation type="submission" date="2019-04" db="EMBL/GenBank/DDBJ databases">
        <title>Crenobacter sp. nov.</title>
        <authorList>
            <person name="Shi S."/>
        </authorList>
    </citation>
    <scope>NUCLEOTIDE SEQUENCE [LARGE SCALE GENOMIC DNA]</scope>
    <source>
        <strain evidence="3 4">GY 70310</strain>
    </source>
</reference>
<dbReference type="RefSeq" id="WP_136552417.1">
    <property type="nucleotide sequence ID" value="NZ_STGJ01000006.1"/>
</dbReference>
<dbReference type="Gene3D" id="3.40.50.620">
    <property type="entry name" value="HUPs"/>
    <property type="match status" value="2"/>
</dbReference>
<dbReference type="EMBL" id="STGJ01000006">
    <property type="protein sequence ID" value="TIC83783.1"/>
    <property type="molecule type" value="Genomic_DNA"/>
</dbReference>
<dbReference type="OrthoDB" id="9792500at2"/>
<dbReference type="SUPFAM" id="SSF52402">
    <property type="entry name" value="Adenine nucleotide alpha hydrolases-like"/>
    <property type="match status" value="2"/>
</dbReference>
<dbReference type="Proteomes" id="UP000308891">
    <property type="component" value="Unassembled WGS sequence"/>
</dbReference>
<proteinExistence type="inferred from homology"/>
<dbReference type="InterPro" id="IPR006015">
    <property type="entry name" value="Universal_stress_UspA"/>
</dbReference>
<evidence type="ECO:0000259" key="2">
    <source>
        <dbReference type="Pfam" id="PF00582"/>
    </source>
</evidence>